<feature type="compositionally biased region" description="Basic and acidic residues" evidence="1">
    <location>
        <begin position="274"/>
        <end position="293"/>
    </location>
</feature>
<evidence type="ECO:0000256" key="1">
    <source>
        <dbReference type="SAM" id="MobiDB-lite"/>
    </source>
</evidence>
<dbReference type="PROSITE" id="PS01159">
    <property type="entry name" value="WW_DOMAIN_1"/>
    <property type="match status" value="1"/>
</dbReference>
<dbReference type="EMBL" id="CVQI01033606">
    <property type="protein sequence ID" value="CRK43773.1"/>
    <property type="molecule type" value="Genomic_DNA"/>
</dbReference>
<dbReference type="Gene3D" id="2.20.70.10">
    <property type="match status" value="1"/>
</dbReference>
<accession>A0A0G4NBH9</accession>
<protein>
    <recommendedName>
        <fullName evidence="2">WW domain-containing protein</fullName>
    </recommendedName>
</protein>
<organism evidence="3 4">
    <name type="scientific">Verticillium longisporum</name>
    <name type="common">Verticillium dahliae var. longisporum</name>
    <dbReference type="NCBI Taxonomy" id="100787"/>
    <lineage>
        <taxon>Eukaryota</taxon>
        <taxon>Fungi</taxon>
        <taxon>Dikarya</taxon>
        <taxon>Ascomycota</taxon>
        <taxon>Pezizomycotina</taxon>
        <taxon>Sordariomycetes</taxon>
        <taxon>Hypocreomycetidae</taxon>
        <taxon>Glomerellales</taxon>
        <taxon>Plectosphaerellaceae</taxon>
        <taxon>Verticillium</taxon>
    </lineage>
</organism>
<dbReference type="SUPFAM" id="SSF51045">
    <property type="entry name" value="WW domain"/>
    <property type="match status" value="1"/>
</dbReference>
<evidence type="ECO:0000259" key="2">
    <source>
        <dbReference type="PROSITE" id="PS50020"/>
    </source>
</evidence>
<name>A0A0G4NBH9_VERLO</name>
<feature type="compositionally biased region" description="Polar residues" evidence="1">
    <location>
        <begin position="7"/>
        <end position="20"/>
    </location>
</feature>
<dbReference type="InterPro" id="IPR001202">
    <property type="entry name" value="WW_dom"/>
</dbReference>
<dbReference type="CDD" id="cd00201">
    <property type="entry name" value="WW"/>
    <property type="match status" value="1"/>
</dbReference>
<feature type="domain" description="WW" evidence="2">
    <location>
        <begin position="119"/>
        <end position="153"/>
    </location>
</feature>
<gene>
    <name evidence="3" type="ORF">BN1723_005823</name>
</gene>
<reference evidence="4" key="1">
    <citation type="submission" date="2015-05" db="EMBL/GenBank/DDBJ databases">
        <authorList>
            <person name="Fogelqvist Johan"/>
        </authorList>
    </citation>
    <scope>NUCLEOTIDE SEQUENCE [LARGE SCALE GENOMIC DNA]</scope>
</reference>
<dbReference type="AlphaFoldDB" id="A0A0G4NBH9"/>
<dbReference type="InterPro" id="IPR036020">
    <property type="entry name" value="WW_dom_sf"/>
</dbReference>
<dbReference type="PROSITE" id="PS50020">
    <property type="entry name" value="WW_DOMAIN_2"/>
    <property type="match status" value="1"/>
</dbReference>
<feature type="region of interest" description="Disordered" evidence="1">
    <location>
        <begin position="101"/>
        <end position="122"/>
    </location>
</feature>
<proteinExistence type="predicted"/>
<sequence length="385" mass="41639">MIFFRDTISQTPRSSPQGFNSDIPDRSPSFDMSLFDLAAKFGGLSTHESDDHEGYTVAACSPALSPVFPRLICATPGPRDYGYTQTAAYESAYAAPPAADEYHPQQSDFGGRGDRPGSPALPDGWIKRFDERHGRWYYVDETTGTSQWEPPKTSFDDGGYGGSQHASKDQVYDAHSGAGEAAGYYTGHHYGQNAPLYGQAPVQDYRSGQHGGASYAQGYHGLERHRPDLAEKRQGSGYGGALLGVAGGLAVGAVGGALLANALEGSDSEPEAAEAPREYAHRPYDETRYDSHEYGAPVAYEDDRDFVPYEEQKQSPGSDSEESHEDTGSSESESGDDEVEAEEEFEKQSSHESSGSESGDDDGSDHENEDQEYPSGDDDEWSGQE</sequence>
<dbReference type="SMART" id="SM00456">
    <property type="entry name" value="WW"/>
    <property type="match status" value="1"/>
</dbReference>
<feature type="compositionally biased region" description="Acidic residues" evidence="1">
    <location>
        <begin position="358"/>
        <end position="385"/>
    </location>
</feature>
<feature type="region of interest" description="Disordered" evidence="1">
    <location>
        <begin position="265"/>
        <end position="385"/>
    </location>
</feature>
<evidence type="ECO:0000313" key="3">
    <source>
        <dbReference type="EMBL" id="CRK43773.1"/>
    </source>
</evidence>
<feature type="compositionally biased region" description="Acidic residues" evidence="1">
    <location>
        <begin position="333"/>
        <end position="345"/>
    </location>
</feature>
<evidence type="ECO:0000313" key="4">
    <source>
        <dbReference type="Proteomes" id="UP000045706"/>
    </source>
</evidence>
<dbReference type="Proteomes" id="UP000045706">
    <property type="component" value="Unassembled WGS sequence"/>
</dbReference>
<dbReference type="Pfam" id="PF00397">
    <property type="entry name" value="WW"/>
    <property type="match status" value="1"/>
</dbReference>
<feature type="region of interest" description="Disordered" evidence="1">
    <location>
        <begin position="1"/>
        <end position="24"/>
    </location>
</feature>